<gene>
    <name evidence="2" type="ORF">FXN67_27850</name>
</gene>
<dbReference type="AlphaFoldDB" id="A0A2J3IET3"/>
<comment type="caution">
    <text evidence="2">The sequence shown here is derived from an EMBL/GenBank/DDBJ whole genome shotgun (WGS) entry which is preliminary data.</text>
</comment>
<feature type="compositionally biased region" description="Basic residues" evidence="1">
    <location>
        <begin position="77"/>
        <end position="86"/>
    </location>
</feature>
<sequence>MKKLHELDTSIQVEIVKSAGAVLAKNFGWPGGSDGTQAAKDIVTSVVDAFLSLYPEEKPHDEKIEEPKSDPEEIQQKRKYTRRNTE</sequence>
<proteinExistence type="predicted"/>
<name>A0A2J3IET3_KLEPN</name>
<evidence type="ECO:0000313" key="2">
    <source>
        <dbReference type="EMBL" id="TYL71788.1"/>
    </source>
</evidence>
<feature type="compositionally biased region" description="Basic and acidic residues" evidence="1">
    <location>
        <begin position="57"/>
        <end position="76"/>
    </location>
</feature>
<protein>
    <submittedName>
        <fullName evidence="2">Uncharacterized protein</fullName>
    </submittedName>
</protein>
<evidence type="ECO:0000313" key="3">
    <source>
        <dbReference type="Proteomes" id="UP000322977"/>
    </source>
</evidence>
<evidence type="ECO:0000256" key="1">
    <source>
        <dbReference type="SAM" id="MobiDB-lite"/>
    </source>
</evidence>
<dbReference type="RefSeq" id="WP_009308351.1">
    <property type="nucleotide sequence ID" value="NZ_AP024750.1"/>
</dbReference>
<accession>A0A2J3IET3</accession>
<feature type="region of interest" description="Disordered" evidence="1">
    <location>
        <begin position="57"/>
        <end position="86"/>
    </location>
</feature>
<organism evidence="2 3">
    <name type="scientific">Klebsiella pneumoniae</name>
    <dbReference type="NCBI Taxonomy" id="573"/>
    <lineage>
        <taxon>Bacteria</taxon>
        <taxon>Pseudomonadati</taxon>
        <taxon>Pseudomonadota</taxon>
        <taxon>Gammaproteobacteria</taxon>
        <taxon>Enterobacterales</taxon>
        <taxon>Enterobacteriaceae</taxon>
        <taxon>Klebsiella/Raoultella group</taxon>
        <taxon>Klebsiella</taxon>
        <taxon>Klebsiella pneumoniae complex</taxon>
    </lineage>
</organism>
<dbReference type="Proteomes" id="UP000322977">
    <property type="component" value="Unassembled WGS sequence"/>
</dbReference>
<dbReference type="EMBL" id="VSSY01000055">
    <property type="protein sequence ID" value="TYL71788.1"/>
    <property type="molecule type" value="Genomic_DNA"/>
</dbReference>
<reference evidence="2 3" key="1">
    <citation type="submission" date="2019-08" db="EMBL/GenBank/DDBJ databases">
        <title>Phenotypic and genetic characterization of extended-spectrum b-lactamase-producing hypermucoviscous Klebsiella pneumoniae from Chile.</title>
        <authorList>
            <person name="Morales-Leon F."/>
            <person name="Caro C."/>
            <person name="Opazo-Capurro A."/>
            <person name="Lincopan N."/>
            <person name="Dominguez-Yevenes M."/>
            <person name="Lima C."/>
            <person name="Bello-Toledo H."/>
            <person name="Gonzalez-Rocha G."/>
        </authorList>
    </citation>
    <scope>NUCLEOTIDE SEQUENCE [LARGE SCALE GENOMIC DNA]</scope>
    <source>
        <strain evidence="2 3">UCO-494</strain>
    </source>
</reference>